<dbReference type="InterPro" id="IPR044068">
    <property type="entry name" value="CB"/>
</dbReference>
<comment type="caution">
    <text evidence="13">The sequence shown here is derived from an EMBL/GenBank/DDBJ whole genome shotgun (WGS) entry which is preliminary data.</text>
</comment>
<feature type="compositionally biased region" description="Polar residues" evidence="10">
    <location>
        <begin position="284"/>
        <end position="299"/>
    </location>
</feature>
<reference evidence="13 14" key="1">
    <citation type="submission" date="2019-06" db="EMBL/GenBank/DDBJ databases">
        <title>Whole genome shotgun sequence of Microbacterium liquefaciens NBRC 15037.</title>
        <authorList>
            <person name="Hosoyama A."/>
            <person name="Uohara A."/>
            <person name="Ohji S."/>
            <person name="Ichikawa N."/>
        </authorList>
    </citation>
    <scope>NUCLEOTIDE SEQUENCE [LARGE SCALE GENOMIC DNA]</scope>
    <source>
        <strain evidence="13 14">NBRC 15037</strain>
    </source>
</reference>
<keyword evidence="6 9" id="KW-0238">DNA-binding</keyword>
<dbReference type="Gene3D" id="1.10.443.10">
    <property type="entry name" value="Intergrase catalytic core"/>
    <property type="match status" value="1"/>
</dbReference>
<evidence type="ECO:0000256" key="10">
    <source>
        <dbReference type="SAM" id="MobiDB-lite"/>
    </source>
</evidence>
<evidence type="ECO:0000313" key="13">
    <source>
        <dbReference type="EMBL" id="GEC77099.1"/>
    </source>
</evidence>
<dbReference type="PROSITE" id="PS51898">
    <property type="entry name" value="TYR_RECOMBINASE"/>
    <property type="match status" value="1"/>
</dbReference>
<keyword evidence="3" id="KW-0132">Cell division</keyword>
<comment type="subcellular location">
    <subcellularLocation>
        <location evidence="1">Cytoplasm</location>
    </subcellularLocation>
</comment>
<dbReference type="CDD" id="cd00397">
    <property type="entry name" value="DNA_BRE_C"/>
    <property type="match status" value="1"/>
</dbReference>
<evidence type="ECO:0000256" key="5">
    <source>
        <dbReference type="ARBA" id="ARBA00022908"/>
    </source>
</evidence>
<evidence type="ECO:0000256" key="1">
    <source>
        <dbReference type="ARBA" id="ARBA00004496"/>
    </source>
</evidence>
<keyword evidence="7" id="KW-0233">DNA recombination</keyword>
<dbReference type="GO" id="GO:0007059">
    <property type="term" value="P:chromosome segregation"/>
    <property type="evidence" value="ECO:0007669"/>
    <property type="project" value="UniProtKB-KW"/>
</dbReference>
<dbReference type="GO" id="GO:0051301">
    <property type="term" value="P:cell division"/>
    <property type="evidence" value="ECO:0007669"/>
    <property type="project" value="UniProtKB-KW"/>
</dbReference>
<keyword evidence="4" id="KW-0159">Chromosome partition</keyword>
<evidence type="ECO:0000256" key="7">
    <source>
        <dbReference type="ARBA" id="ARBA00023172"/>
    </source>
</evidence>
<evidence type="ECO:0000256" key="9">
    <source>
        <dbReference type="PROSITE-ProRule" id="PRU01248"/>
    </source>
</evidence>
<evidence type="ECO:0000256" key="8">
    <source>
        <dbReference type="ARBA" id="ARBA00023306"/>
    </source>
</evidence>
<evidence type="ECO:0000256" key="6">
    <source>
        <dbReference type="ARBA" id="ARBA00023125"/>
    </source>
</evidence>
<feature type="domain" description="Tyr recombinase" evidence="11">
    <location>
        <begin position="100"/>
        <end position="278"/>
    </location>
</feature>
<dbReference type="InterPro" id="IPR010998">
    <property type="entry name" value="Integrase_recombinase_N"/>
</dbReference>
<protein>
    <recommendedName>
        <fullName evidence="15">Tyrosine recombinase XerC</fullName>
    </recommendedName>
</protein>
<dbReference type="EMBL" id="BJNQ01000044">
    <property type="protein sequence ID" value="GEC77099.1"/>
    <property type="molecule type" value="Genomic_DNA"/>
</dbReference>
<keyword evidence="2" id="KW-0963">Cytoplasm</keyword>
<dbReference type="AlphaFoldDB" id="A0A4Y4BC68"/>
<dbReference type="PROSITE" id="PS51900">
    <property type="entry name" value="CB"/>
    <property type="match status" value="1"/>
</dbReference>
<dbReference type="Pfam" id="PF02899">
    <property type="entry name" value="Phage_int_SAM_1"/>
    <property type="match status" value="1"/>
</dbReference>
<proteinExistence type="predicted"/>
<evidence type="ECO:0000259" key="11">
    <source>
        <dbReference type="PROSITE" id="PS51898"/>
    </source>
</evidence>
<dbReference type="PANTHER" id="PTHR30349">
    <property type="entry name" value="PHAGE INTEGRASE-RELATED"/>
    <property type="match status" value="1"/>
</dbReference>
<evidence type="ECO:0000256" key="4">
    <source>
        <dbReference type="ARBA" id="ARBA00022829"/>
    </source>
</evidence>
<dbReference type="GO" id="GO:0005737">
    <property type="term" value="C:cytoplasm"/>
    <property type="evidence" value="ECO:0007669"/>
    <property type="project" value="UniProtKB-SubCell"/>
</dbReference>
<accession>A0A4Y4BC68</accession>
<feature type="domain" description="Core-binding (CB)" evidence="12">
    <location>
        <begin position="1"/>
        <end position="80"/>
    </location>
</feature>
<dbReference type="Gene3D" id="1.10.150.130">
    <property type="match status" value="1"/>
</dbReference>
<evidence type="ECO:0000313" key="14">
    <source>
        <dbReference type="Proteomes" id="UP000317410"/>
    </source>
</evidence>
<dbReference type="SUPFAM" id="SSF56349">
    <property type="entry name" value="DNA breaking-rejoining enzymes"/>
    <property type="match status" value="1"/>
</dbReference>
<evidence type="ECO:0000259" key="12">
    <source>
        <dbReference type="PROSITE" id="PS51900"/>
    </source>
</evidence>
<keyword evidence="5" id="KW-0229">DNA integration</keyword>
<dbReference type="GO" id="GO:0003677">
    <property type="term" value="F:DNA binding"/>
    <property type="evidence" value="ECO:0007669"/>
    <property type="project" value="UniProtKB-UniRule"/>
</dbReference>
<keyword evidence="8" id="KW-0131">Cell cycle</keyword>
<evidence type="ECO:0000256" key="3">
    <source>
        <dbReference type="ARBA" id="ARBA00022618"/>
    </source>
</evidence>
<dbReference type="InterPro" id="IPR013762">
    <property type="entry name" value="Integrase-like_cat_sf"/>
</dbReference>
<organism evidence="13 14">
    <name type="scientific">Microbacterium maritypicum</name>
    <name type="common">Microbacterium liquefaciens</name>
    <dbReference type="NCBI Taxonomy" id="33918"/>
    <lineage>
        <taxon>Bacteria</taxon>
        <taxon>Bacillati</taxon>
        <taxon>Actinomycetota</taxon>
        <taxon>Actinomycetes</taxon>
        <taxon>Micrococcales</taxon>
        <taxon>Microbacteriaceae</taxon>
        <taxon>Microbacterium</taxon>
    </lineage>
</organism>
<dbReference type="InterPro" id="IPR004107">
    <property type="entry name" value="Integrase_SAM-like_N"/>
</dbReference>
<name>A0A4Y4BC68_MICMQ</name>
<dbReference type="Pfam" id="PF00589">
    <property type="entry name" value="Phage_integrase"/>
    <property type="match status" value="1"/>
</dbReference>
<feature type="region of interest" description="Disordered" evidence="10">
    <location>
        <begin position="279"/>
        <end position="299"/>
    </location>
</feature>
<dbReference type="InterPro" id="IPR050090">
    <property type="entry name" value="Tyrosine_recombinase_XerCD"/>
</dbReference>
<dbReference type="InterPro" id="IPR002104">
    <property type="entry name" value="Integrase_catalytic"/>
</dbReference>
<dbReference type="Proteomes" id="UP000317410">
    <property type="component" value="Unassembled WGS sequence"/>
</dbReference>
<gene>
    <name evidence="13" type="ORF">MLI01_32440</name>
</gene>
<evidence type="ECO:0008006" key="15">
    <source>
        <dbReference type="Google" id="ProtNLM"/>
    </source>
</evidence>
<dbReference type="GO" id="GO:0015074">
    <property type="term" value="P:DNA integration"/>
    <property type="evidence" value="ECO:0007669"/>
    <property type="project" value="UniProtKB-KW"/>
</dbReference>
<evidence type="ECO:0000256" key="2">
    <source>
        <dbReference type="ARBA" id="ARBA00022490"/>
    </source>
</evidence>
<sequence>MRADEAVESYLKELHRAGRRANTIRGYETDLRVLLRMANAHGGELDGDVVAEYLAWPYAHAAATRARRLSALRGLLRSCGSLSLLPAGEGPARPSTAERRRPSYRDLRSRIDAVFAVIPHYADRDQLVLGLLAHLGLRPGEVLALQVEDFEEASASLFVTGWGGKRRRVLVDARDVLLRLSNYVRVSVSHSGPMFTASGRETPLRYQSVQHRWKQYCATAGVDVKLADLRRAHVAELVAGGVPEAVIRERIGQRTGPLDYAAVSFSTADSDAQIREWRKRRDTQATGMPKSTTSGRHAG</sequence>
<dbReference type="PANTHER" id="PTHR30349:SF77">
    <property type="entry name" value="TYROSINE RECOMBINASE XERC"/>
    <property type="match status" value="1"/>
</dbReference>
<dbReference type="GO" id="GO:0006310">
    <property type="term" value="P:DNA recombination"/>
    <property type="evidence" value="ECO:0007669"/>
    <property type="project" value="UniProtKB-KW"/>
</dbReference>
<dbReference type="InterPro" id="IPR011010">
    <property type="entry name" value="DNA_brk_join_enz"/>
</dbReference>